<keyword evidence="5 6" id="KW-0472">Membrane</keyword>
<evidence type="ECO:0000256" key="3">
    <source>
        <dbReference type="ARBA" id="ARBA00022960"/>
    </source>
</evidence>
<feature type="transmembrane region" description="Helical" evidence="6">
    <location>
        <begin position="81"/>
        <end position="100"/>
    </location>
</feature>
<evidence type="ECO:0000256" key="5">
    <source>
        <dbReference type="ARBA" id="ARBA00023136"/>
    </source>
</evidence>
<keyword evidence="6" id="KW-0573">Peptidoglycan synthesis</keyword>
<protein>
    <recommendedName>
        <fullName evidence="6">Peptidoglycan glycosyltransferase RodA</fullName>
        <shortName evidence="6">PGT</shortName>
        <ecNumber evidence="6">2.4.99.28</ecNumber>
    </recommendedName>
    <alternativeName>
        <fullName evidence="6">Cell elongation protein RodA</fullName>
    </alternativeName>
    <alternativeName>
        <fullName evidence="6">Cell wall polymerase</fullName>
    </alternativeName>
    <alternativeName>
        <fullName evidence="6">Peptidoglycan polymerase</fullName>
        <shortName evidence="6">PG polymerase</shortName>
    </alternativeName>
</protein>
<evidence type="ECO:0000313" key="8">
    <source>
        <dbReference type="Proteomes" id="UP000178086"/>
    </source>
</evidence>
<dbReference type="PANTHER" id="PTHR30474">
    <property type="entry name" value="CELL CYCLE PROTEIN"/>
    <property type="match status" value="1"/>
</dbReference>
<comment type="caution">
    <text evidence="7">The sequence shown here is derived from an EMBL/GenBank/DDBJ whole genome shotgun (WGS) entry which is preliminary data.</text>
</comment>
<organism evidence="7 8">
    <name type="scientific">Candidatus Aquicultor primus</name>
    <dbReference type="NCBI Taxonomy" id="1797195"/>
    <lineage>
        <taxon>Bacteria</taxon>
        <taxon>Bacillati</taxon>
        <taxon>Actinomycetota</taxon>
        <taxon>Candidatus Aquicultoria</taxon>
        <taxon>Candidatus Aquicultorales</taxon>
        <taxon>Candidatus Aquicultoraceae</taxon>
        <taxon>Candidatus Aquicultor</taxon>
    </lineage>
</organism>
<dbReference type="Pfam" id="PF01098">
    <property type="entry name" value="FTSW_RODA_SPOVE"/>
    <property type="match status" value="1"/>
</dbReference>
<dbReference type="PANTHER" id="PTHR30474:SF1">
    <property type="entry name" value="PEPTIDOGLYCAN GLYCOSYLTRANSFERASE MRDB"/>
    <property type="match status" value="1"/>
</dbReference>
<dbReference type="EC" id="2.4.99.28" evidence="6"/>
<feature type="transmembrane region" description="Helical" evidence="6">
    <location>
        <begin position="280"/>
        <end position="297"/>
    </location>
</feature>
<dbReference type="GO" id="GO:0009252">
    <property type="term" value="P:peptidoglycan biosynthetic process"/>
    <property type="evidence" value="ECO:0007669"/>
    <property type="project" value="UniProtKB-UniRule"/>
</dbReference>
<gene>
    <name evidence="6" type="primary">rodA</name>
    <name evidence="7" type="ORF">A2074_06850</name>
</gene>
<keyword evidence="6" id="KW-0328">Glycosyltransferase</keyword>
<feature type="transmembrane region" description="Helical" evidence="6">
    <location>
        <begin position="56"/>
        <end position="74"/>
    </location>
</feature>
<evidence type="ECO:0000313" key="7">
    <source>
        <dbReference type="EMBL" id="OFW33573.1"/>
    </source>
</evidence>
<name>A0A1F2USE8_9ACTN</name>
<feature type="transmembrane region" description="Helical" evidence="6">
    <location>
        <begin position="309"/>
        <end position="337"/>
    </location>
</feature>
<comment type="function">
    <text evidence="6">Peptidoglycan polymerase that is essential for cell wall elongation.</text>
</comment>
<keyword evidence="6" id="KW-0808">Transferase</keyword>
<comment type="subcellular location">
    <subcellularLocation>
        <location evidence="6">Cell membrane</location>
        <topology evidence="6">Multi-pass membrane protein</topology>
    </subcellularLocation>
    <subcellularLocation>
        <location evidence="1">Membrane</location>
        <topology evidence="1">Multi-pass membrane protein</topology>
    </subcellularLocation>
</comment>
<proteinExistence type="inferred from homology"/>
<evidence type="ECO:0000256" key="6">
    <source>
        <dbReference type="HAMAP-Rule" id="MF_02079"/>
    </source>
</evidence>
<dbReference type="Proteomes" id="UP000178086">
    <property type="component" value="Unassembled WGS sequence"/>
</dbReference>
<dbReference type="GO" id="GO:0071555">
    <property type="term" value="P:cell wall organization"/>
    <property type="evidence" value="ECO:0007669"/>
    <property type="project" value="UniProtKB-KW"/>
</dbReference>
<keyword evidence="2 6" id="KW-0812">Transmembrane</keyword>
<dbReference type="NCBIfam" id="TIGR02210">
    <property type="entry name" value="rodA_shape"/>
    <property type="match status" value="1"/>
</dbReference>
<reference evidence="7 8" key="1">
    <citation type="journal article" date="2016" name="Nat. Commun.">
        <title>Thousands of microbial genomes shed light on interconnected biogeochemical processes in an aquifer system.</title>
        <authorList>
            <person name="Anantharaman K."/>
            <person name="Brown C.T."/>
            <person name="Hug L.A."/>
            <person name="Sharon I."/>
            <person name="Castelle C.J."/>
            <person name="Probst A.J."/>
            <person name="Thomas B.C."/>
            <person name="Singh A."/>
            <person name="Wilkins M.J."/>
            <person name="Karaoz U."/>
            <person name="Brodie E.L."/>
            <person name="Williams K.H."/>
            <person name="Hubbard S.S."/>
            <person name="Banfield J.F."/>
        </authorList>
    </citation>
    <scope>NUCLEOTIDE SEQUENCE [LARGE SCALE GENOMIC DNA]</scope>
</reference>
<dbReference type="InterPro" id="IPR011923">
    <property type="entry name" value="RodA/MrdB"/>
</dbReference>
<feature type="transmembrane region" description="Helical" evidence="6">
    <location>
        <begin position="15"/>
        <end position="36"/>
    </location>
</feature>
<comment type="similarity">
    <text evidence="6">Belongs to the SEDS family. MrdB/RodA subfamily.</text>
</comment>
<evidence type="ECO:0000256" key="4">
    <source>
        <dbReference type="ARBA" id="ARBA00022989"/>
    </source>
</evidence>
<keyword evidence="6" id="KW-0961">Cell wall biogenesis/degradation</keyword>
<keyword evidence="4 6" id="KW-1133">Transmembrane helix</keyword>
<dbReference type="GO" id="GO:0015648">
    <property type="term" value="F:lipid-linked peptidoglycan transporter activity"/>
    <property type="evidence" value="ECO:0007669"/>
    <property type="project" value="TreeGrafter"/>
</dbReference>
<comment type="catalytic activity">
    <reaction evidence="6">
        <text>[GlcNAc-(1-&gt;4)-Mur2Ac(oyl-L-Ala-gamma-D-Glu-L-Lys-D-Ala-D-Ala)](n)-di-trans,octa-cis-undecaprenyl diphosphate + beta-D-GlcNAc-(1-&gt;4)-Mur2Ac(oyl-L-Ala-gamma-D-Glu-L-Lys-D-Ala-D-Ala)-di-trans,octa-cis-undecaprenyl diphosphate = [GlcNAc-(1-&gt;4)-Mur2Ac(oyl-L-Ala-gamma-D-Glu-L-Lys-D-Ala-D-Ala)](n+1)-di-trans,octa-cis-undecaprenyl diphosphate + di-trans,octa-cis-undecaprenyl diphosphate + H(+)</text>
        <dbReference type="Rhea" id="RHEA:23708"/>
        <dbReference type="Rhea" id="RHEA-COMP:9602"/>
        <dbReference type="Rhea" id="RHEA-COMP:9603"/>
        <dbReference type="ChEBI" id="CHEBI:15378"/>
        <dbReference type="ChEBI" id="CHEBI:58405"/>
        <dbReference type="ChEBI" id="CHEBI:60033"/>
        <dbReference type="ChEBI" id="CHEBI:78435"/>
        <dbReference type="EC" id="2.4.99.28"/>
    </reaction>
</comment>
<feature type="transmembrane region" description="Helical" evidence="6">
    <location>
        <begin position="143"/>
        <end position="161"/>
    </location>
</feature>
<accession>A0A1F2USE8</accession>
<feature type="transmembrane region" description="Helical" evidence="6">
    <location>
        <begin position="120"/>
        <end position="136"/>
    </location>
</feature>
<keyword evidence="6" id="KW-1003">Cell membrane</keyword>
<sequence>MRLRDIDILSINKKVDLTVVVTVVLLVAYSIVMVYSATQSNAATNEDAYFFIKKQLVALIIGIAALLLAALANYNRWRNSYILLYMLNILMLILVLFLGAEHKGAQSWIEIGGLQLQPSEISKVLLIITLASFFATRRNQLVGVGDVLLALAHISLPLVLVLIQPDLGTALCYIAILIGMMLVAGFPARYFGYIAIAGSLLMLVAIKFNFLKEYQINRLTVFVNPSNDPQGAGYNLLQSKIAIGSGQFSGKGLLSGTQAKLQFLPERHTDFIFSVVGEELGFLGTAFLLILFFALIMRGLRTAAYSKNYFGTLLVTGVVSLWLFQVIVNIGMTIGLMPITGIPLPFMSYGNSSLISHLAAVGVLLNVYARRYSQ</sequence>
<dbReference type="UniPathway" id="UPA00219"/>
<dbReference type="AlphaFoldDB" id="A0A1F2USE8"/>
<dbReference type="HAMAP" id="MF_02079">
    <property type="entry name" value="PGT_RodA"/>
    <property type="match status" value="1"/>
</dbReference>
<dbReference type="EMBL" id="MELI01000063">
    <property type="protein sequence ID" value="OFW33573.1"/>
    <property type="molecule type" value="Genomic_DNA"/>
</dbReference>
<dbReference type="GO" id="GO:0051301">
    <property type="term" value="P:cell division"/>
    <property type="evidence" value="ECO:0007669"/>
    <property type="project" value="InterPro"/>
</dbReference>
<dbReference type="NCBIfam" id="NF037961">
    <property type="entry name" value="RodA_shape"/>
    <property type="match status" value="1"/>
</dbReference>
<feature type="transmembrane region" description="Helical" evidence="6">
    <location>
        <begin position="191"/>
        <end position="210"/>
    </location>
</feature>
<dbReference type="GO" id="GO:0005886">
    <property type="term" value="C:plasma membrane"/>
    <property type="evidence" value="ECO:0007669"/>
    <property type="project" value="UniProtKB-SubCell"/>
</dbReference>
<dbReference type="GO" id="GO:0008955">
    <property type="term" value="F:peptidoglycan glycosyltransferase activity"/>
    <property type="evidence" value="ECO:0007669"/>
    <property type="project" value="UniProtKB-UniRule"/>
</dbReference>
<evidence type="ECO:0000256" key="1">
    <source>
        <dbReference type="ARBA" id="ARBA00004141"/>
    </source>
</evidence>
<evidence type="ECO:0000256" key="2">
    <source>
        <dbReference type="ARBA" id="ARBA00022692"/>
    </source>
</evidence>
<dbReference type="GO" id="GO:0008360">
    <property type="term" value="P:regulation of cell shape"/>
    <property type="evidence" value="ECO:0007669"/>
    <property type="project" value="UniProtKB-KW"/>
</dbReference>
<keyword evidence="3 6" id="KW-0133">Cell shape</keyword>
<dbReference type="InterPro" id="IPR001182">
    <property type="entry name" value="FtsW/RodA"/>
</dbReference>
<feature type="transmembrane region" description="Helical" evidence="6">
    <location>
        <begin position="167"/>
        <end position="184"/>
    </location>
</feature>
<dbReference type="GO" id="GO:0032153">
    <property type="term" value="C:cell division site"/>
    <property type="evidence" value="ECO:0007669"/>
    <property type="project" value="TreeGrafter"/>
</dbReference>
<comment type="pathway">
    <text evidence="6">Cell wall biogenesis; peptidoglycan biosynthesis.</text>
</comment>
<feature type="transmembrane region" description="Helical" evidence="6">
    <location>
        <begin position="349"/>
        <end position="369"/>
    </location>
</feature>